<dbReference type="AlphaFoldDB" id="A0AAW4RMH6"/>
<evidence type="ECO:0000256" key="1">
    <source>
        <dbReference type="SAM" id="MobiDB-lite"/>
    </source>
</evidence>
<evidence type="ECO:0000259" key="2">
    <source>
        <dbReference type="Pfam" id="PF20410"/>
    </source>
</evidence>
<protein>
    <recommendedName>
        <fullName evidence="2">X-Tfes XVIPCD domain-containing protein</fullName>
    </recommendedName>
</protein>
<accession>A0AAW4RMH6</accession>
<evidence type="ECO:0000313" key="3">
    <source>
        <dbReference type="EMBL" id="MBZ3925627.1"/>
    </source>
</evidence>
<dbReference type="Proteomes" id="UP000825388">
    <property type="component" value="Unassembled WGS sequence"/>
</dbReference>
<comment type="caution">
    <text evidence="3">The sequence shown here is derived from an EMBL/GenBank/DDBJ whole genome shotgun (WGS) entry which is preliminary data.</text>
</comment>
<dbReference type="Pfam" id="PF20410">
    <property type="entry name" value="X-Tfes_XVIPCD"/>
    <property type="match status" value="1"/>
</dbReference>
<organism evidence="3 4">
    <name type="scientific">Xanthomonas citri pv. sesbaniae</name>
    <dbReference type="NCBI Taxonomy" id="473425"/>
    <lineage>
        <taxon>Bacteria</taxon>
        <taxon>Pseudomonadati</taxon>
        <taxon>Pseudomonadota</taxon>
        <taxon>Gammaproteobacteria</taxon>
        <taxon>Lysobacterales</taxon>
        <taxon>Lysobacteraceae</taxon>
        <taxon>Xanthomonas</taxon>
    </lineage>
</organism>
<feature type="domain" description="X-Tfes XVIPCD" evidence="2">
    <location>
        <begin position="4"/>
        <end position="97"/>
    </location>
</feature>
<sequence length="130" mass="14356">MTHQQIGGKVEQLDTTNGRAFDATSERITASLLTLAKDNGLTRVDHVLLSDKTKDLPAAQTLFVVQGDPKDPAMLRAHMPTAEAAQRPVQDSFAQLESINQRLAQDRTQEQAVEQQRSQEQHQRGSVPSL</sequence>
<reference evidence="3" key="1">
    <citation type="submission" date="2015-12" db="EMBL/GenBank/DDBJ databases">
        <authorList>
            <person name="Bansal K."/>
            <person name="Midha S."/>
            <person name="Patil P.B."/>
        </authorList>
    </citation>
    <scope>NUCLEOTIDE SEQUENCE</scope>
    <source>
        <strain evidence="3">LMG867</strain>
    </source>
</reference>
<gene>
    <name evidence="3" type="ORF">Xseb_16760</name>
</gene>
<evidence type="ECO:0000313" key="4">
    <source>
        <dbReference type="Proteomes" id="UP000825388"/>
    </source>
</evidence>
<proteinExistence type="predicted"/>
<dbReference type="EMBL" id="LOKL01000134">
    <property type="protein sequence ID" value="MBZ3925627.1"/>
    <property type="molecule type" value="Genomic_DNA"/>
</dbReference>
<feature type="region of interest" description="Disordered" evidence="1">
    <location>
        <begin position="103"/>
        <end position="130"/>
    </location>
</feature>
<dbReference type="InterPro" id="IPR046519">
    <property type="entry name" value="X-Tfes_XVIPCD"/>
</dbReference>
<name>A0AAW4RMH6_XANCI</name>